<dbReference type="STRING" id="226910.UCMB321_3650"/>
<evidence type="ECO:0000313" key="2">
    <source>
        <dbReference type="Proteomes" id="UP000031535"/>
    </source>
</evidence>
<gene>
    <name evidence="1" type="ORF">UCMB321_3650</name>
</gene>
<organism evidence="1 2">
    <name type="scientific">Pseudomonas batumici</name>
    <dbReference type="NCBI Taxonomy" id="226910"/>
    <lineage>
        <taxon>Bacteria</taxon>
        <taxon>Pseudomonadati</taxon>
        <taxon>Pseudomonadota</taxon>
        <taxon>Gammaproteobacteria</taxon>
        <taxon>Pseudomonadales</taxon>
        <taxon>Pseudomonadaceae</taxon>
        <taxon>Pseudomonas</taxon>
    </lineage>
</organism>
<reference evidence="1 2" key="1">
    <citation type="submission" date="2015-01" db="EMBL/GenBank/DDBJ databases">
        <title>Complete genome of Pseudomonas batumici UCM B-321 producer of the batumin antibiotic with strong antistaphilococcal and potential anticancer activity.</title>
        <authorList>
            <person name="Klochko V.V."/>
            <person name="Zelena L.B."/>
            <person name="Elena K.A."/>
            <person name="Reva O.N."/>
        </authorList>
    </citation>
    <scope>NUCLEOTIDE SEQUENCE [LARGE SCALE GENOMIC DNA]</scope>
    <source>
        <strain evidence="1 2">UCM B-321</strain>
    </source>
</reference>
<accession>A0A0C2ICF7</accession>
<dbReference type="Proteomes" id="UP000031535">
    <property type="component" value="Unassembled WGS sequence"/>
</dbReference>
<dbReference type="EMBL" id="JXDG01000047">
    <property type="protein sequence ID" value="KIH82652.1"/>
    <property type="molecule type" value="Genomic_DNA"/>
</dbReference>
<proteinExistence type="predicted"/>
<keyword evidence="2" id="KW-1185">Reference proteome</keyword>
<evidence type="ECO:0000313" key="1">
    <source>
        <dbReference type="EMBL" id="KIH82652.1"/>
    </source>
</evidence>
<dbReference type="PATRIC" id="fig|226910.6.peg.3642"/>
<dbReference type="AlphaFoldDB" id="A0A0C2ICF7"/>
<sequence>MRYSHFGEGAYAEQEKQIQVLLTEAREGRDGSLPEEDVER</sequence>
<protein>
    <submittedName>
        <fullName evidence="1">Uncharacterized protein</fullName>
    </submittedName>
</protein>
<comment type="caution">
    <text evidence="1">The sequence shown here is derived from an EMBL/GenBank/DDBJ whole genome shotgun (WGS) entry which is preliminary data.</text>
</comment>
<dbReference type="RefSeq" id="WP_280806658.1">
    <property type="nucleotide sequence ID" value="NZ_JXDG01000047.1"/>
</dbReference>
<name>A0A0C2ICF7_9PSED</name>